<protein>
    <recommendedName>
        <fullName evidence="3">Flavodoxin-like fold domain-containing protein</fullName>
    </recommendedName>
</protein>
<keyword evidence="2" id="KW-0560">Oxidoreductase</keyword>
<keyword evidence="5" id="KW-1185">Reference proteome</keyword>
<evidence type="ECO:0000313" key="5">
    <source>
        <dbReference type="Proteomes" id="UP000052012"/>
    </source>
</evidence>
<dbReference type="PATRIC" id="fig|1423781.4.peg.679"/>
<organism evidence="4 5">
    <name type="scientific">Apilactobacillus ozensis DSM 23829 = JCM 17196</name>
    <dbReference type="NCBI Taxonomy" id="1423781"/>
    <lineage>
        <taxon>Bacteria</taxon>
        <taxon>Bacillati</taxon>
        <taxon>Bacillota</taxon>
        <taxon>Bacilli</taxon>
        <taxon>Lactobacillales</taxon>
        <taxon>Lactobacillaceae</taxon>
        <taxon>Apilactobacillus</taxon>
    </lineage>
</organism>
<dbReference type="Pfam" id="PF02525">
    <property type="entry name" value="Flavodoxin_2"/>
    <property type="match status" value="1"/>
</dbReference>
<evidence type="ECO:0000313" key="4">
    <source>
        <dbReference type="EMBL" id="KRM67514.1"/>
    </source>
</evidence>
<dbReference type="AlphaFoldDB" id="A0A0R2ALC5"/>
<evidence type="ECO:0000256" key="2">
    <source>
        <dbReference type="ARBA" id="ARBA00023002"/>
    </source>
</evidence>
<name>A0A0R2ALC5_9LACO</name>
<gene>
    <name evidence="4" type="ORF">FD06_GL000665</name>
</gene>
<evidence type="ECO:0000256" key="1">
    <source>
        <dbReference type="ARBA" id="ARBA00006252"/>
    </source>
</evidence>
<comment type="caution">
    <text evidence="4">The sequence shown here is derived from an EMBL/GenBank/DDBJ whole genome shotgun (WGS) entry which is preliminary data.</text>
</comment>
<accession>A0A0R2ALC5</accession>
<dbReference type="InterPro" id="IPR003680">
    <property type="entry name" value="Flavodoxin_fold"/>
</dbReference>
<dbReference type="SUPFAM" id="SSF52218">
    <property type="entry name" value="Flavoproteins"/>
    <property type="match status" value="1"/>
</dbReference>
<dbReference type="EMBL" id="AYYQ01000036">
    <property type="protein sequence ID" value="KRM67514.1"/>
    <property type="molecule type" value="Genomic_DNA"/>
</dbReference>
<proteinExistence type="inferred from homology"/>
<dbReference type="STRING" id="1423781.FD06_GL000665"/>
<feature type="domain" description="Flavodoxin-like fold" evidence="3">
    <location>
        <begin position="1"/>
        <end position="182"/>
    </location>
</feature>
<dbReference type="Gene3D" id="3.40.50.360">
    <property type="match status" value="1"/>
</dbReference>
<dbReference type="OrthoDB" id="9798454at2"/>
<dbReference type="PANTHER" id="PTHR10204">
    <property type="entry name" value="NAD P H OXIDOREDUCTASE-RELATED"/>
    <property type="match status" value="1"/>
</dbReference>
<dbReference type="InterPro" id="IPR029039">
    <property type="entry name" value="Flavoprotein-like_sf"/>
</dbReference>
<dbReference type="PANTHER" id="PTHR10204:SF34">
    <property type="entry name" value="NAD(P)H DEHYDROGENASE [QUINONE] 1 ISOFORM 1"/>
    <property type="match status" value="1"/>
</dbReference>
<reference evidence="4 5" key="1">
    <citation type="journal article" date="2015" name="Genome Announc.">
        <title>Expanding the biotechnology potential of lactobacilli through comparative genomics of 213 strains and associated genera.</title>
        <authorList>
            <person name="Sun Z."/>
            <person name="Harris H.M."/>
            <person name="McCann A."/>
            <person name="Guo C."/>
            <person name="Argimon S."/>
            <person name="Zhang W."/>
            <person name="Yang X."/>
            <person name="Jeffery I.B."/>
            <person name="Cooney J.C."/>
            <person name="Kagawa T.F."/>
            <person name="Liu W."/>
            <person name="Song Y."/>
            <person name="Salvetti E."/>
            <person name="Wrobel A."/>
            <person name="Rasinkangas P."/>
            <person name="Parkhill J."/>
            <person name="Rea M.C."/>
            <person name="O'Sullivan O."/>
            <person name="Ritari J."/>
            <person name="Douillard F.P."/>
            <person name="Paul Ross R."/>
            <person name="Yang R."/>
            <person name="Briner A.E."/>
            <person name="Felis G.E."/>
            <person name="de Vos W.M."/>
            <person name="Barrangou R."/>
            <person name="Klaenhammer T.R."/>
            <person name="Caufield P.W."/>
            <person name="Cui Y."/>
            <person name="Zhang H."/>
            <person name="O'Toole P.W."/>
        </authorList>
    </citation>
    <scope>NUCLEOTIDE SEQUENCE [LARGE SCALE GENOMIC DNA]</scope>
    <source>
        <strain evidence="4 5">DSM 23829</strain>
    </source>
</reference>
<dbReference type="Proteomes" id="UP000052012">
    <property type="component" value="Unassembled WGS sequence"/>
</dbReference>
<dbReference type="RefSeq" id="WP_056966968.1">
    <property type="nucleotide sequence ID" value="NZ_AYYQ01000036.1"/>
</dbReference>
<dbReference type="GO" id="GO:0005829">
    <property type="term" value="C:cytosol"/>
    <property type="evidence" value="ECO:0007669"/>
    <property type="project" value="TreeGrafter"/>
</dbReference>
<sequence length="190" mass="21855">MNILVIQGHPDSKSFTRQNALAYYKKAKQQGNTVTIVDLSQSDFNPVLQYGYRQHMSDETYPKRVQQLIQQADHLVFFFPVWWSAEPAILKGLIDRVFTPGFAYKYDKDSGKQIKLLKGKTADIFMSSHAPSLFYKLGLNLVFRWKKLVLGYCGIKVKNVLILGSMDKAKDTAQRRQTFIQKCINTIKIL</sequence>
<dbReference type="GO" id="GO:0003955">
    <property type="term" value="F:NAD(P)H dehydrogenase (quinone) activity"/>
    <property type="evidence" value="ECO:0007669"/>
    <property type="project" value="TreeGrafter"/>
</dbReference>
<dbReference type="InterPro" id="IPR051545">
    <property type="entry name" value="NAD(P)H_dehydrogenase_qn"/>
</dbReference>
<evidence type="ECO:0000259" key="3">
    <source>
        <dbReference type="Pfam" id="PF02525"/>
    </source>
</evidence>
<comment type="similarity">
    <text evidence="1">Belongs to the NAD(P)H dehydrogenase (quinone) family.</text>
</comment>